<dbReference type="InterPro" id="IPR051474">
    <property type="entry name" value="Anti-sigma-K/W_factor"/>
</dbReference>
<comment type="subcellular location">
    <subcellularLocation>
        <location evidence="2">Cell membrane</location>
    </subcellularLocation>
    <subcellularLocation>
        <location evidence="1">Membrane</location>
        <topology evidence="1">Single-pass membrane protein</topology>
    </subcellularLocation>
</comment>
<dbReference type="Proteomes" id="UP000219072">
    <property type="component" value="Unassembled WGS sequence"/>
</dbReference>
<dbReference type="PANTHER" id="PTHR37461:SF1">
    <property type="entry name" value="ANTI-SIGMA-K FACTOR RSKA"/>
    <property type="match status" value="1"/>
</dbReference>
<accession>A0A286DZF8</accession>
<keyword evidence="6" id="KW-0805">Transcription regulation</keyword>
<dbReference type="PANTHER" id="PTHR37461">
    <property type="entry name" value="ANTI-SIGMA-K FACTOR RSKA"/>
    <property type="match status" value="1"/>
</dbReference>
<evidence type="ECO:0000256" key="9">
    <source>
        <dbReference type="ARBA" id="ARBA00029829"/>
    </source>
</evidence>
<dbReference type="Gene3D" id="1.10.10.1320">
    <property type="entry name" value="Anti-sigma factor, zinc-finger domain"/>
    <property type="match status" value="1"/>
</dbReference>
<dbReference type="AlphaFoldDB" id="A0A286DZF8"/>
<dbReference type="GO" id="GO:0005886">
    <property type="term" value="C:plasma membrane"/>
    <property type="evidence" value="ECO:0007669"/>
    <property type="project" value="UniProtKB-SubCell"/>
</dbReference>
<evidence type="ECO:0000256" key="1">
    <source>
        <dbReference type="ARBA" id="ARBA00004167"/>
    </source>
</evidence>
<dbReference type="EMBL" id="OCNE01000013">
    <property type="protein sequence ID" value="SOD64003.1"/>
    <property type="molecule type" value="Genomic_DNA"/>
</dbReference>
<dbReference type="InterPro" id="IPR041916">
    <property type="entry name" value="Anti_sigma_zinc_sf"/>
</dbReference>
<keyword evidence="14" id="KW-1185">Reference proteome</keyword>
<dbReference type="RefSeq" id="WP_097232436.1">
    <property type="nucleotide sequence ID" value="NZ_OCNE01000013.1"/>
</dbReference>
<evidence type="ECO:0000256" key="10">
    <source>
        <dbReference type="ARBA" id="ARBA00030803"/>
    </source>
</evidence>
<keyword evidence="4" id="KW-0812">Transmembrane</keyword>
<evidence type="ECO:0000256" key="2">
    <source>
        <dbReference type="ARBA" id="ARBA00004236"/>
    </source>
</evidence>
<keyword evidence="3" id="KW-1003">Cell membrane</keyword>
<dbReference type="InterPro" id="IPR018764">
    <property type="entry name" value="RskA_C"/>
</dbReference>
<keyword evidence="5" id="KW-1133">Transmembrane helix</keyword>
<dbReference type="Pfam" id="PF13490">
    <property type="entry name" value="zf-HC2"/>
    <property type="match status" value="1"/>
</dbReference>
<evidence type="ECO:0000259" key="12">
    <source>
        <dbReference type="Pfam" id="PF13490"/>
    </source>
</evidence>
<sequence length="245" mass="25724">MNTAHDVEPHTLSGAYAVNAVPEDERRGFERHLERCASCAREVAELTETAARLGAAMSTAPPPAMRRAVLERIGTVRQEPPRGAVRRAVRGLPPLALAASLAALLLGGTTAWQWHSAEQAREREARAERLAEELTAVLSAPDARMTTGAVPGGGSATVVVSPGHDRVAFLASGLPAPPEGRVYQLWFDDHGAMRPAGLLEAGADEQAMLMDGRLDEATGMGITVEPAGGSPQPTSEPLAVMEFAG</sequence>
<gene>
    <name evidence="13" type="ORF">SAMN06297387_113162</name>
</gene>
<evidence type="ECO:0000256" key="7">
    <source>
        <dbReference type="ARBA" id="ARBA00023136"/>
    </source>
</evidence>
<evidence type="ECO:0000313" key="13">
    <source>
        <dbReference type="EMBL" id="SOD64003.1"/>
    </source>
</evidence>
<feature type="domain" description="Putative zinc-finger" evidence="12">
    <location>
        <begin position="13"/>
        <end position="40"/>
    </location>
</feature>
<evidence type="ECO:0000256" key="5">
    <source>
        <dbReference type="ARBA" id="ARBA00022989"/>
    </source>
</evidence>
<protein>
    <recommendedName>
        <fullName evidence="10">Regulator of SigK</fullName>
    </recommendedName>
    <alternativeName>
        <fullName evidence="9">Sigma-K anti-sigma factor RskA</fullName>
    </alternativeName>
</protein>
<evidence type="ECO:0000313" key="14">
    <source>
        <dbReference type="Proteomes" id="UP000219072"/>
    </source>
</evidence>
<evidence type="ECO:0000256" key="3">
    <source>
        <dbReference type="ARBA" id="ARBA00022475"/>
    </source>
</evidence>
<dbReference type="GO" id="GO:0006417">
    <property type="term" value="P:regulation of translation"/>
    <property type="evidence" value="ECO:0007669"/>
    <property type="project" value="TreeGrafter"/>
</dbReference>
<feature type="domain" description="Anti-sigma K factor RskA C-terminal" evidence="11">
    <location>
        <begin position="95"/>
        <end position="237"/>
    </location>
</feature>
<evidence type="ECO:0000256" key="8">
    <source>
        <dbReference type="ARBA" id="ARBA00023163"/>
    </source>
</evidence>
<dbReference type="InterPro" id="IPR027383">
    <property type="entry name" value="Znf_put"/>
</dbReference>
<proteinExistence type="predicted"/>
<name>A0A286DZF8_9ACTN</name>
<keyword evidence="8" id="KW-0804">Transcription</keyword>
<evidence type="ECO:0000256" key="4">
    <source>
        <dbReference type="ARBA" id="ARBA00022692"/>
    </source>
</evidence>
<reference evidence="13 14" key="1">
    <citation type="submission" date="2017-09" db="EMBL/GenBank/DDBJ databases">
        <authorList>
            <person name="Ehlers B."/>
            <person name="Leendertz F.H."/>
        </authorList>
    </citation>
    <scope>NUCLEOTIDE SEQUENCE [LARGE SCALE GENOMIC DNA]</scope>
    <source>
        <strain evidence="13 14">CGMCC 4.7095</strain>
    </source>
</reference>
<evidence type="ECO:0000259" key="11">
    <source>
        <dbReference type="Pfam" id="PF10099"/>
    </source>
</evidence>
<dbReference type="OrthoDB" id="153510at2"/>
<keyword evidence="7" id="KW-0472">Membrane</keyword>
<dbReference type="GO" id="GO:0016989">
    <property type="term" value="F:sigma factor antagonist activity"/>
    <property type="evidence" value="ECO:0007669"/>
    <property type="project" value="TreeGrafter"/>
</dbReference>
<dbReference type="Pfam" id="PF10099">
    <property type="entry name" value="RskA_C"/>
    <property type="match status" value="1"/>
</dbReference>
<evidence type="ECO:0000256" key="6">
    <source>
        <dbReference type="ARBA" id="ARBA00023015"/>
    </source>
</evidence>
<organism evidence="13 14">
    <name type="scientific">Streptomyces zhaozhouensis</name>
    <dbReference type="NCBI Taxonomy" id="1300267"/>
    <lineage>
        <taxon>Bacteria</taxon>
        <taxon>Bacillati</taxon>
        <taxon>Actinomycetota</taxon>
        <taxon>Actinomycetes</taxon>
        <taxon>Kitasatosporales</taxon>
        <taxon>Streptomycetaceae</taxon>
        <taxon>Streptomyces</taxon>
    </lineage>
</organism>